<name>A0A1K2HDQ2_9LACT</name>
<dbReference type="Proteomes" id="UP000185655">
    <property type="component" value="Unassembled WGS sequence"/>
</dbReference>
<evidence type="ECO:0000256" key="9">
    <source>
        <dbReference type="SAM" id="Phobius"/>
    </source>
</evidence>
<dbReference type="InterPro" id="IPR008750">
    <property type="entry name" value="Peptidase_C47"/>
</dbReference>
<accession>A0A1K2HDQ2</accession>
<keyword evidence="5" id="KW-0788">Thiol protease</keyword>
<feature type="active site" evidence="8">
    <location>
        <position position="513"/>
    </location>
</feature>
<feature type="transmembrane region" description="Helical" evidence="9">
    <location>
        <begin position="818"/>
        <end position="842"/>
    </location>
</feature>
<dbReference type="STRING" id="1122154.SAMN02746068_01256"/>
<feature type="active site" evidence="8">
    <location>
        <position position="642"/>
    </location>
</feature>
<gene>
    <name evidence="10" type="ORF">RR45_GL001747</name>
    <name evidence="11" type="ORF">SAMN02746068_01256</name>
</gene>
<dbReference type="EMBL" id="JXJT01000005">
    <property type="protein sequence ID" value="PCS04156.1"/>
    <property type="molecule type" value="Genomic_DNA"/>
</dbReference>
<keyword evidence="3" id="KW-0964">Secreted</keyword>
<dbReference type="Proteomes" id="UP000218979">
    <property type="component" value="Unassembled WGS sequence"/>
</dbReference>
<evidence type="ECO:0000256" key="4">
    <source>
        <dbReference type="ARBA" id="ARBA00022801"/>
    </source>
</evidence>
<evidence type="ECO:0000313" key="12">
    <source>
        <dbReference type="Proteomes" id="UP000185655"/>
    </source>
</evidence>
<evidence type="ECO:0000256" key="7">
    <source>
        <dbReference type="ARBA" id="ARBA00023145"/>
    </source>
</evidence>
<keyword evidence="5" id="KW-0645">Protease</keyword>
<dbReference type="RefSeq" id="WP_031365871.1">
    <property type="nucleotide sequence ID" value="NZ_FPKS01000005.1"/>
</dbReference>
<dbReference type="InterPro" id="IPR038765">
    <property type="entry name" value="Papain-like_cys_pep_sf"/>
</dbReference>
<dbReference type="AlphaFoldDB" id="A0A1K2HDQ2"/>
<keyword evidence="9" id="KW-1133">Transmembrane helix</keyword>
<keyword evidence="9" id="KW-0812">Transmembrane</keyword>
<evidence type="ECO:0000256" key="6">
    <source>
        <dbReference type="ARBA" id="ARBA00023026"/>
    </source>
</evidence>
<organism evidence="11 12">
    <name type="scientific">Pseudolactococcus chungangensis CAU 28 = DSM 22330</name>
    <dbReference type="NCBI Taxonomy" id="1122154"/>
    <lineage>
        <taxon>Bacteria</taxon>
        <taxon>Bacillati</taxon>
        <taxon>Bacillota</taxon>
        <taxon>Bacilli</taxon>
        <taxon>Lactobacillales</taxon>
        <taxon>Streptococcaceae</taxon>
        <taxon>Pseudolactococcus</taxon>
    </lineage>
</organism>
<evidence type="ECO:0000256" key="1">
    <source>
        <dbReference type="ARBA" id="ARBA00004613"/>
    </source>
</evidence>
<sequence>MKLKKLIIQVAMLIGVGFILLPYSAQTAFAFTSGNTATTIDDIKVDIKQINEIARPTWQIINSSDGRDGKISQSLAASIVSVVNANIQNDGWLSASDMLSWLYPNDTFEQLKSENISAEQAVAWLNSKGYIASIVNRPLTTDEIKKSLDKTNPIITIFENQDSINWLEKETTGVLYAHTDVEAGTEKLHQSFVKTAYHGELFIQDGAEQNAFKFEDQYENPDSSSAASDYKWVKSITDIQKDPTWESSLTILSNRASGIFNVNLTKSGNDITGAAFTDSDLKGLYRKYPATTKDSEAKLAAVSLINLYFDADHQKTIEELENFAKIDTSKDVTGQQIVEWYKSLGFACDTSSGKLTKDLTKSLSSSGKLYLTTYKATDQQNNLQQLASIGNGFIDNNFGYAIDTSPMLQDENISTVYKINWGGQDAYQTYLKRNKAFDYDNFMRVDVSKAVTQGDYQSDLTIYNIRQKSAPEGDNTQFKPTNPAVVNPPEKTANFNSSNNFYIRETQSSEPWCAAYVNAAAINTFRKATDAPITTAKKIMQADRPDLSDEELSTIQGSTIENFVNIINSKYNIGVTVEERALSFDEVKKEIDAGQIIEMDAYNINAQTYEEKQETGHAVAIVGYVTAKDGDKNKTPYYEIWNPWWSSTFYIPVNSKTFRLGGIDYKWERTWHNWRQNGPVSVDAASAKQTVASMGNPAAAKQNLIPTNPLLSGRTAFSNLKLNQLQSLSLSDEVLFQNIDLFRAQDVMGQLVSSFGRETTIDSKTHGSTFGYAFSLGASEFMRARRNKTTKITTNMSKAKAFSDSVDDIISAKNEIRLFGIGTAVFMAVYIALQIIPVANWVSNTALGIINLVTGGGLNIDTGALAIAIYYYYTASQSAETAFNKI</sequence>
<dbReference type="GO" id="GO:0005576">
    <property type="term" value="C:extracellular region"/>
    <property type="evidence" value="ECO:0007669"/>
    <property type="project" value="UniProtKB-SubCell"/>
</dbReference>
<protein>
    <submittedName>
        <fullName evidence="11">Staphopain peptidase C47</fullName>
    </submittedName>
</protein>
<feature type="transmembrane region" description="Helical" evidence="9">
    <location>
        <begin position="849"/>
        <end position="873"/>
    </location>
</feature>
<keyword evidence="9" id="KW-0472">Membrane</keyword>
<keyword evidence="6" id="KW-0843">Virulence</keyword>
<evidence type="ECO:0000313" key="13">
    <source>
        <dbReference type="Proteomes" id="UP000218979"/>
    </source>
</evidence>
<keyword evidence="13" id="KW-1185">Reference proteome</keyword>
<comment type="subcellular location">
    <subcellularLocation>
        <location evidence="1">Secreted</location>
    </subcellularLocation>
</comment>
<feature type="active site" evidence="8">
    <location>
        <position position="617"/>
    </location>
</feature>
<comment type="similarity">
    <text evidence="2">Belongs to the peptidase C47 family.</text>
</comment>
<dbReference type="Pfam" id="PF05543">
    <property type="entry name" value="Peptidase_C47"/>
    <property type="match status" value="1"/>
</dbReference>
<dbReference type="EMBL" id="FPKS01000005">
    <property type="protein sequence ID" value="SFZ74450.1"/>
    <property type="molecule type" value="Genomic_DNA"/>
</dbReference>
<dbReference type="GO" id="GO:0008234">
    <property type="term" value="F:cysteine-type peptidase activity"/>
    <property type="evidence" value="ECO:0007669"/>
    <property type="project" value="UniProtKB-KW"/>
</dbReference>
<evidence type="ECO:0000256" key="2">
    <source>
        <dbReference type="ARBA" id="ARBA00010245"/>
    </source>
</evidence>
<keyword evidence="7" id="KW-0865">Zymogen</keyword>
<evidence type="ECO:0000256" key="8">
    <source>
        <dbReference type="PIRSR" id="PIRSR608750-1"/>
    </source>
</evidence>
<dbReference type="OrthoDB" id="2239920at2"/>
<reference evidence="10 13" key="1">
    <citation type="submission" date="2014-12" db="EMBL/GenBank/DDBJ databases">
        <title>Draft genome sequences of 10 type strains of Lactococcus.</title>
        <authorList>
            <person name="Sun Z."/>
            <person name="Zhong Z."/>
            <person name="Liu W."/>
            <person name="Zhang W."/>
            <person name="Zhang H."/>
        </authorList>
    </citation>
    <scope>NUCLEOTIDE SEQUENCE [LARGE SCALE GENOMIC DNA]</scope>
    <source>
        <strain evidence="10 13">DSM 22330</strain>
    </source>
</reference>
<keyword evidence="4" id="KW-0378">Hydrolase</keyword>
<proteinExistence type="inferred from homology"/>
<dbReference type="Gene3D" id="3.90.70.10">
    <property type="entry name" value="Cysteine proteinases"/>
    <property type="match status" value="2"/>
</dbReference>
<dbReference type="GO" id="GO:0006508">
    <property type="term" value="P:proteolysis"/>
    <property type="evidence" value="ECO:0007669"/>
    <property type="project" value="InterPro"/>
</dbReference>
<evidence type="ECO:0000256" key="3">
    <source>
        <dbReference type="ARBA" id="ARBA00022525"/>
    </source>
</evidence>
<evidence type="ECO:0000313" key="10">
    <source>
        <dbReference type="EMBL" id="PCS04156.1"/>
    </source>
</evidence>
<evidence type="ECO:0000313" key="11">
    <source>
        <dbReference type="EMBL" id="SFZ74450.1"/>
    </source>
</evidence>
<dbReference type="SUPFAM" id="SSF54001">
    <property type="entry name" value="Cysteine proteinases"/>
    <property type="match status" value="1"/>
</dbReference>
<evidence type="ECO:0000256" key="5">
    <source>
        <dbReference type="ARBA" id="ARBA00022807"/>
    </source>
</evidence>
<reference evidence="11 12" key="2">
    <citation type="submission" date="2016-11" db="EMBL/GenBank/DDBJ databases">
        <authorList>
            <person name="Jaros S."/>
            <person name="Januszkiewicz K."/>
            <person name="Wedrychowicz H."/>
        </authorList>
    </citation>
    <scope>NUCLEOTIDE SEQUENCE [LARGE SCALE GENOMIC DNA]</scope>
    <source>
        <strain evidence="11 12">DSM 22330</strain>
    </source>
</reference>